<keyword evidence="1" id="KW-0067">ATP-binding</keyword>
<evidence type="ECO:0000256" key="1">
    <source>
        <dbReference type="PROSITE-ProRule" id="PRU10141"/>
    </source>
</evidence>
<sequence>MSNNNSKSEKGNSPSDPPEEMSFSHLIRKGQPLGEGAFGAIYRVTDDTTQQEYAAKVMPTSALAAREVEFLKQQTHPNVVVFVASFVEEDSQILVLELMETDLLHYLHTKGYSTGDDFA</sequence>
<dbReference type="InterPro" id="IPR017441">
    <property type="entry name" value="Protein_kinase_ATP_BS"/>
</dbReference>
<dbReference type="EMBL" id="JARQZJ010000043">
    <property type="protein sequence ID" value="KAK9877787.1"/>
    <property type="molecule type" value="Genomic_DNA"/>
</dbReference>
<proteinExistence type="predicted"/>
<keyword evidence="5" id="KW-1185">Reference proteome</keyword>
<accession>A0AAW1UCB0</accession>
<dbReference type="InterPro" id="IPR000719">
    <property type="entry name" value="Prot_kinase_dom"/>
</dbReference>
<dbReference type="PROSITE" id="PS00107">
    <property type="entry name" value="PROTEIN_KINASE_ATP"/>
    <property type="match status" value="1"/>
</dbReference>
<keyword evidence="1" id="KW-0547">Nucleotide-binding</keyword>
<name>A0AAW1UCB0_9CUCU</name>
<feature type="domain" description="Protein kinase" evidence="3">
    <location>
        <begin position="27"/>
        <end position="119"/>
    </location>
</feature>
<evidence type="ECO:0000313" key="5">
    <source>
        <dbReference type="Proteomes" id="UP001431783"/>
    </source>
</evidence>
<feature type="binding site" evidence="1">
    <location>
        <position position="56"/>
    </location>
    <ligand>
        <name>ATP</name>
        <dbReference type="ChEBI" id="CHEBI:30616"/>
    </ligand>
</feature>
<dbReference type="InterPro" id="IPR011009">
    <property type="entry name" value="Kinase-like_dom_sf"/>
</dbReference>
<dbReference type="Pfam" id="PF00069">
    <property type="entry name" value="Pkinase"/>
    <property type="match status" value="1"/>
</dbReference>
<dbReference type="PANTHER" id="PTHR24345">
    <property type="entry name" value="SERINE/THREONINE-PROTEIN KINASE PLK"/>
    <property type="match status" value="1"/>
</dbReference>
<dbReference type="GO" id="GO:0005634">
    <property type="term" value="C:nucleus"/>
    <property type="evidence" value="ECO:0007669"/>
    <property type="project" value="TreeGrafter"/>
</dbReference>
<feature type="region of interest" description="Disordered" evidence="2">
    <location>
        <begin position="1"/>
        <end position="26"/>
    </location>
</feature>
<dbReference type="GO" id="GO:0005524">
    <property type="term" value="F:ATP binding"/>
    <property type="evidence" value="ECO:0007669"/>
    <property type="project" value="UniProtKB-UniRule"/>
</dbReference>
<comment type="caution">
    <text evidence="4">The sequence shown here is derived from an EMBL/GenBank/DDBJ whole genome shotgun (WGS) entry which is preliminary data.</text>
</comment>
<dbReference type="SUPFAM" id="SSF56112">
    <property type="entry name" value="Protein kinase-like (PK-like)"/>
    <property type="match status" value="1"/>
</dbReference>
<feature type="compositionally biased region" description="Low complexity" evidence="2">
    <location>
        <begin position="1"/>
        <end position="14"/>
    </location>
</feature>
<dbReference type="AlphaFoldDB" id="A0AAW1UCB0"/>
<organism evidence="4 5">
    <name type="scientific">Henosepilachna vigintioctopunctata</name>
    <dbReference type="NCBI Taxonomy" id="420089"/>
    <lineage>
        <taxon>Eukaryota</taxon>
        <taxon>Metazoa</taxon>
        <taxon>Ecdysozoa</taxon>
        <taxon>Arthropoda</taxon>
        <taxon>Hexapoda</taxon>
        <taxon>Insecta</taxon>
        <taxon>Pterygota</taxon>
        <taxon>Neoptera</taxon>
        <taxon>Endopterygota</taxon>
        <taxon>Coleoptera</taxon>
        <taxon>Polyphaga</taxon>
        <taxon>Cucujiformia</taxon>
        <taxon>Coccinelloidea</taxon>
        <taxon>Coccinellidae</taxon>
        <taxon>Epilachninae</taxon>
        <taxon>Epilachnini</taxon>
        <taxon>Henosepilachna</taxon>
    </lineage>
</organism>
<evidence type="ECO:0000259" key="3">
    <source>
        <dbReference type="PROSITE" id="PS50011"/>
    </source>
</evidence>
<evidence type="ECO:0000256" key="2">
    <source>
        <dbReference type="SAM" id="MobiDB-lite"/>
    </source>
</evidence>
<dbReference type="PROSITE" id="PS50011">
    <property type="entry name" value="PROTEIN_KINASE_DOM"/>
    <property type="match status" value="1"/>
</dbReference>
<reference evidence="4 5" key="1">
    <citation type="submission" date="2023-03" db="EMBL/GenBank/DDBJ databases">
        <title>Genome insight into feeding habits of ladybird beetles.</title>
        <authorList>
            <person name="Li H.-S."/>
            <person name="Huang Y.-H."/>
            <person name="Pang H."/>
        </authorList>
    </citation>
    <scope>NUCLEOTIDE SEQUENCE [LARGE SCALE GENOMIC DNA]</scope>
    <source>
        <strain evidence="4">SYSU_2023b</strain>
        <tissue evidence="4">Whole body</tissue>
    </source>
</reference>
<evidence type="ECO:0000313" key="4">
    <source>
        <dbReference type="EMBL" id="KAK9877787.1"/>
    </source>
</evidence>
<protein>
    <recommendedName>
        <fullName evidence="3">Protein kinase domain-containing protein</fullName>
    </recommendedName>
</protein>
<dbReference type="Proteomes" id="UP001431783">
    <property type="component" value="Unassembled WGS sequence"/>
</dbReference>
<gene>
    <name evidence="4" type="ORF">WA026_019467</name>
</gene>
<dbReference type="GO" id="GO:0004672">
    <property type="term" value="F:protein kinase activity"/>
    <property type="evidence" value="ECO:0007669"/>
    <property type="project" value="InterPro"/>
</dbReference>
<dbReference type="Gene3D" id="1.10.510.10">
    <property type="entry name" value="Transferase(Phosphotransferase) domain 1"/>
    <property type="match status" value="1"/>
</dbReference>